<keyword evidence="14" id="KW-1185">Reference proteome</keyword>
<keyword evidence="9" id="KW-0625">Polysaccharide transport</keyword>
<evidence type="ECO:0000256" key="11">
    <source>
        <dbReference type="RuleBase" id="RU361157"/>
    </source>
</evidence>
<evidence type="ECO:0000256" key="8">
    <source>
        <dbReference type="ARBA" id="ARBA00022989"/>
    </source>
</evidence>
<comment type="caution">
    <text evidence="11">Lacks conserved residue(s) required for the propagation of feature annotation.</text>
</comment>
<feature type="domain" description="ABC transmembrane type-2" evidence="12">
    <location>
        <begin position="32"/>
        <end position="253"/>
    </location>
</feature>
<reference evidence="13 14" key="1">
    <citation type="submission" date="2015-03" db="EMBL/GenBank/DDBJ databases">
        <title>Genome assembly of Sandaracinus amylolyticus DSM 53668.</title>
        <authorList>
            <person name="Sharma G."/>
            <person name="Subramanian S."/>
        </authorList>
    </citation>
    <scope>NUCLEOTIDE SEQUENCE [LARGE SCALE GENOMIC DNA]</scope>
    <source>
        <strain evidence="13 14">DSM 53668</strain>
    </source>
</reference>
<dbReference type="GO" id="GO:0140359">
    <property type="term" value="F:ABC-type transporter activity"/>
    <property type="evidence" value="ECO:0007669"/>
    <property type="project" value="InterPro"/>
</dbReference>
<evidence type="ECO:0000313" key="13">
    <source>
        <dbReference type="EMBL" id="AKF09654.1"/>
    </source>
</evidence>
<keyword evidence="4 11" id="KW-1003">Cell membrane</keyword>
<protein>
    <recommendedName>
        <fullName evidence="11">Transport permease protein</fullName>
    </recommendedName>
</protein>
<dbReference type="InterPro" id="IPR000412">
    <property type="entry name" value="ABC_2_transport"/>
</dbReference>
<dbReference type="PRINTS" id="PR00164">
    <property type="entry name" value="ABC2TRNSPORT"/>
</dbReference>
<feature type="transmembrane region" description="Helical" evidence="11">
    <location>
        <begin position="145"/>
        <end position="171"/>
    </location>
</feature>
<dbReference type="AlphaFoldDB" id="A0A0F6SH15"/>
<dbReference type="PROSITE" id="PS51012">
    <property type="entry name" value="ABC_TM2"/>
    <property type="match status" value="1"/>
</dbReference>
<evidence type="ECO:0000259" key="12">
    <source>
        <dbReference type="PROSITE" id="PS51012"/>
    </source>
</evidence>
<dbReference type="PANTHER" id="PTHR30413:SF10">
    <property type="entry name" value="CAPSULE POLYSACCHARIDE EXPORT INNER-MEMBRANE PROTEIN CTRC"/>
    <property type="match status" value="1"/>
</dbReference>
<evidence type="ECO:0000256" key="5">
    <source>
        <dbReference type="ARBA" id="ARBA00022597"/>
    </source>
</evidence>
<organism evidence="13 14">
    <name type="scientific">Sandaracinus amylolyticus</name>
    <dbReference type="NCBI Taxonomy" id="927083"/>
    <lineage>
        <taxon>Bacteria</taxon>
        <taxon>Pseudomonadati</taxon>
        <taxon>Myxococcota</taxon>
        <taxon>Polyangia</taxon>
        <taxon>Polyangiales</taxon>
        <taxon>Sandaracinaceae</taxon>
        <taxon>Sandaracinus</taxon>
    </lineage>
</organism>
<dbReference type="KEGG" id="samy:DB32_006803"/>
<dbReference type="STRING" id="927083.DB32_006803"/>
<dbReference type="GO" id="GO:0043190">
    <property type="term" value="C:ATP-binding cassette (ABC) transporter complex"/>
    <property type="evidence" value="ECO:0007669"/>
    <property type="project" value="InterPro"/>
</dbReference>
<comment type="similarity">
    <text evidence="2 11">Belongs to the ABC-2 integral membrane protein family.</text>
</comment>
<keyword evidence="7" id="KW-0972">Capsule biogenesis/degradation</keyword>
<accession>A0A0F6SH15</accession>
<evidence type="ECO:0000256" key="3">
    <source>
        <dbReference type="ARBA" id="ARBA00022448"/>
    </source>
</evidence>
<feature type="transmembrane region" description="Helical" evidence="11">
    <location>
        <begin position="231"/>
        <end position="249"/>
    </location>
</feature>
<evidence type="ECO:0000256" key="10">
    <source>
        <dbReference type="ARBA" id="ARBA00023136"/>
    </source>
</evidence>
<feature type="transmembrane region" description="Helical" evidence="11">
    <location>
        <begin position="183"/>
        <end position="201"/>
    </location>
</feature>
<keyword evidence="5" id="KW-0762">Sugar transport</keyword>
<sequence length="260" mass="29055">MSPLLRGARVQLRVIGALATRETRTRFGGHALGYLWALAEPLFWVLTFYGAFVLLNRRTPENLDVVGFLTTGIVTYELVIKTQERASQAISANRALLFYPQVQTLDLVFARVALELATYVVVFAVILGGNAIVRGELELASPLYVALGLVLATALGGSLGLLLCGLQLVFPTIERMKGPLMRPLFWTSGLFFTAHMLPLRVRELLLWNPIFHCVEIVRGGWFRGYRDGYESVGYVLAWILALSFFALTLERSVRHRIEVT</sequence>
<dbReference type="RefSeq" id="WP_053236686.1">
    <property type="nucleotide sequence ID" value="NZ_CP011125.1"/>
</dbReference>
<dbReference type="EMBL" id="CP011125">
    <property type="protein sequence ID" value="AKF09654.1"/>
    <property type="molecule type" value="Genomic_DNA"/>
</dbReference>
<keyword evidence="6 11" id="KW-0812">Transmembrane</keyword>
<feature type="transmembrane region" description="Helical" evidence="11">
    <location>
        <begin position="112"/>
        <end position="133"/>
    </location>
</feature>
<evidence type="ECO:0000256" key="9">
    <source>
        <dbReference type="ARBA" id="ARBA00023047"/>
    </source>
</evidence>
<keyword evidence="3 11" id="KW-0813">Transport</keyword>
<dbReference type="GO" id="GO:0015774">
    <property type="term" value="P:polysaccharide transport"/>
    <property type="evidence" value="ECO:0007669"/>
    <property type="project" value="UniProtKB-KW"/>
</dbReference>
<dbReference type="InterPro" id="IPR013525">
    <property type="entry name" value="ABC2_TM"/>
</dbReference>
<dbReference type="Proteomes" id="UP000034883">
    <property type="component" value="Chromosome"/>
</dbReference>
<evidence type="ECO:0000256" key="6">
    <source>
        <dbReference type="ARBA" id="ARBA00022692"/>
    </source>
</evidence>
<feature type="transmembrane region" description="Helical" evidence="11">
    <location>
        <begin position="34"/>
        <end position="55"/>
    </location>
</feature>
<gene>
    <name evidence="13" type="ORF">DB32_006803</name>
</gene>
<dbReference type="PANTHER" id="PTHR30413">
    <property type="entry name" value="INNER MEMBRANE TRANSPORT PERMEASE"/>
    <property type="match status" value="1"/>
</dbReference>
<keyword evidence="8 11" id="KW-1133">Transmembrane helix</keyword>
<evidence type="ECO:0000256" key="7">
    <source>
        <dbReference type="ARBA" id="ARBA00022903"/>
    </source>
</evidence>
<dbReference type="InterPro" id="IPR047817">
    <property type="entry name" value="ABC2_TM_bact-type"/>
</dbReference>
<evidence type="ECO:0000256" key="1">
    <source>
        <dbReference type="ARBA" id="ARBA00004651"/>
    </source>
</evidence>
<evidence type="ECO:0000313" key="14">
    <source>
        <dbReference type="Proteomes" id="UP000034883"/>
    </source>
</evidence>
<dbReference type="Pfam" id="PF01061">
    <property type="entry name" value="ABC2_membrane"/>
    <property type="match status" value="1"/>
</dbReference>
<dbReference type="GO" id="GO:0015920">
    <property type="term" value="P:lipopolysaccharide transport"/>
    <property type="evidence" value="ECO:0007669"/>
    <property type="project" value="TreeGrafter"/>
</dbReference>
<evidence type="ECO:0000256" key="4">
    <source>
        <dbReference type="ARBA" id="ARBA00022475"/>
    </source>
</evidence>
<name>A0A0F6SH15_9BACT</name>
<proteinExistence type="inferred from homology"/>
<evidence type="ECO:0000256" key="2">
    <source>
        <dbReference type="ARBA" id="ARBA00007783"/>
    </source>
</evidence>
<comment type="subcellular location">
    <subcellularLocation>
        <location evidence="1 11">Cell membrane</location>
        <topology evidence="1 11">Multi-pass membrane protein</topology>
    </subcellularLocation>
</comment>
<keyword evidence="10 11" id="KW-0472">Membrane</keyword>